<comment type="caution">
    <text evidence="1">The sequence shown here is derived from an EMBL/GenBank/DDBJ whole genome shotgun (WGS) entry which is preliminary data.</text>
</comment>
<proteinExistence type="predicted"/>
<sequence>MEFEYKTFFKNQIKNTYFYNQFKITPIKLNVKYIHYRFDILNKQLKHNAIIVFQISSIVISS</sequence>
<name>A0A8S1TMQ5_PAROT</name>
<reference evidence="1" key="1">
    <citation type="submission" date="2021-01" db="EMBL/GenBank/DDBJ databases">
        <authorList>
            <consortium name="Genoscope - CEA"/>
            <person name="William W."/>
        </authorList>
    </citation>
    <scope>NUCLEOTIDE SEQUENCE</scope>
</reference>
<dbReference type="EMBL" id="CAJJDP010000026">
    <property type="protein sequence ID" value="CAD8152426.1"/>
    <property type="molecule type" value="Genomic_DNA"/>
</dbReference>
<evidence type="ECO:0000313" key="1">
    <source>
        <dbReference type="EMBL" id="CAD8152426.1"/>
    </source>
</evidence>
<accession>A0A8S1TMQ5</accession>
<keyword evidence="2" id="KW-1185">Reference proteome</keyword>
<evidence type="ECO:0000313" key="2">
    <source>
        <dbReference type="Proteomes" id="UP000683925"/>
    </source>
</evidence>
<dbReference type="AlphaFoldDB" id="A0A8S1TMQ5"/>
<organism evidence="1 2">
    <name type="scientific">Paramecium octaurelia</name>
    <dbReference type="NCBI Taxonomy" id="43137"/>
    <lineage>
        <taxon>Eukaryota</taxon>
        <taxon>Sar</taxon>
        <taxon>Alveolata</taxon>
        <taxon>Ciliophora</taxon>
        <taxon>Intramacronucleata</taxon>
        <taxon>Oligohymenophorea</taxon>
        <taxon>Peniculida</taxon>
        <taxon>Parameciidae</taxon>
        <taxon>Paramecium</taxon>
    </lineage>
</organism>
<dbReference type="Proteomes" id="UP000683925">
    <property type="component" value="Unassembled WGS sequence"/>
</dbReference>
<protein>
    <submittedName>
        <fullName evidence="1">Uncharacterized protein</fullName>
    </submittedName>
</protein>
<gene>
    <name evidence="1" type="ORF">POCTA_138.1.T0260258</name>
</gene>